<proteinExistence type="predicted"/>
<evidence type="ECO:0000259" key="2">
    <source>
        <dbReference type="PROSITE" id="PS50966"/>
    </source>
</evidence>
<keyword evidence="1" id="KW-0479">Metal-binding</keyword>
<dbReference type="PROSITE" id="PS50966">
    <property type="entry name" value="ZF_SWIM"/>
    <property type="match status" value="1"/>
</dbReference>
<evidence type="ECO:0000313" key="4">
    <source>
        <dbReference type="Proteomes" id="UP000066737"/>
    </source>
</evidence>
<evidence type="ECO:0000313" key="3">
    <source>
        <dbReference type="EMBL" id="CQH61127.1"/>
    </source>
</evidence>
<sequence>MSEVDDWRAALADAGELTGPIVEGILAEHGDRGQRAVEAASEGRVKQYNDFTVVVGHEDEYIVEDGNCNCQDSQYNLDPDESCWHAIAVDVAERVGEVDHHDMYYSEVRDFL</sequence>
<dbReference type="GeneID" id="91108055"/>
<dbReference type="Proteomes" id="UP000066737">
    <property type="component" value="Chromosome I"/>
</dbReference>
<reference evidence="4" key="1">
    <citation type="journal article" date="2016" name="Environ. Microbiol.">
        <title>The complete genome of a viable archaeum isolated from 123-million-year-old rock salt.</title>
        <authorList>
            <person name="Jaakkola S.T."/>
            <person name="Pfeiffer F."/>
            <person name="Ravantti J.J."/>
            <person name="Guo Q."/>
            <person name="Liu Y."/>
            <person name="Chen X."/>
            <person name="Ma H."/>
            <person name="Yang C."/>
            <person name="Oksanen H.M."/>
            <person name="Bamford D.H."/>
        </authorList>
    </citation>
    <scope>NUCLEOTIDE SEQUENCE</scope>
    <source>
        <strain evidence="4">JI20-1</strain>
    </source>
</reference>
<gene>
    <name evidence="3" type="ORF">HHUB_3377</name>
</gene>
<dbReference type="OrthoDB" id="31559at2157"/>
<dbReference type="InterPro" id="IPR007527">
    <property type="entry name" value="Znf_SWIM"/>
</dbReference>
<dbReference type="GO" id="GO:0008270">
    <property type="term" value="F:zinc ion binding"/>
    <property type="evidence" value="ECO:0007669"/>
    <property type="project" value="UniProtKB-KW"/>
</dbReference>
<dbReference type="EMBL" id="LN831302">
    <property type="protein sequence ID" value="CQH61127.1"/>
    <property type="molecule type" value="Genomic_DNA"/>
</dbReference>
<protein>
    <submittedName>
        <fullName evidence="3">SWIM zinc finger domain protein</fullName>
    </submittedName>
</protein>
<name>A0A0U5H5R0_9EURY</name>
<evidence type="ECO:0000256" key="1">
    <source>
        <dbReference type="PROSITE-ProRule" id="PRU00325"/>
    </source>
</evidence>
<dbReference type="AlphaFoldDB" id="A0A0U5H5R0"/>
<dbReference type="RefSeq" id="WP_059057725.1">
    <property type="nucleotide sequence ID" value="NZ_CEML01000001.1"/>
</dbReference>
<organism evidence="3 4">
    <name type="scientific">Halobacterium hubeiense</name>
    <dbReference type="NCBI Taxonomy" id="1407499"/>
    <lineage>
        <taxon>Archaea</taxon>
        <taxon>Methanobacteriati</taxon>
        <taxon>Methanobacteriota</taxon>
        <taxon>Stenosarchaea group</taxon>
        <taxon>Halobacteria</taxon>
        <taxon>Halobacteriales</taxon>
        <taxon>Halobacteriaceae</taxon>
        <taxon>Halobacterium</taxon>
    </lineage>
</organism>
<dbReference type="STRING" id="1407499.HHUB_3377"/>
<keyword evidence="4" id="KW-1185">Reference proteome</keyword>
<dbReference type="KEGG" id="hhb:Hhub_3377"/>
<feature type="domain" description="SWIM-type" evidence="2">
    <location>
        <begin position="51"/>
        <end position="94"/>
    </location>
</feature>
<keyword evidence="1" id="KW-0863">Zinc-finger</keyword>
<keyword evidence="1" id="KW-0862">Zinc</keyword>
<accession>A0A0U5H5R0</accession>